<dbReference type="EMBL" id="RCHS01000872">
    <property type="protein sequence ID" value="RMX56287.1"/>
    <property type="molecule type" value="Genomic_DNA"/>
</dbReference>
<feature type="domain" description="VWFA" evidence="1">
    <location>
        <begin position="13"/>
        <end position="198"/>
    </location>
</feature>
<dbReference type="CDD" id="cd01450">
    <property type="entry name" value="vWFA_subfamily_ECM"/>
    <property type="match status" value="1"/>
</dbReference>
<reference evidence="2 3" key="1">
    <citation type="journal article" date="2018" name="Sci. Rep.">
        <title>Comparative analysis of the Pocillopora damicornis genome highlights role of immune system in coral evolution.</title>
        <authorList>
            <person name="Cunning R."/>
            <person name="Bay R.A."/>
            <person name="Gillette P."/>
            <person name="Baker A.C."/>
            <person name="Traylor-Knowles N."/>
        </authorList>
    </citation>
    <scope>NUCLEOTIDE SEQUENCE [LARGE SCALE GENOMIC DNA]</scope>
    <source>
        <strain evidence="2">RSMAS</strain>
        <tissue evidence="2">Whole animal</tissue>
    </source>
</reference>
<dbReference type="PROSITE" id="PS50234">
    <property type="entry name" value="VWFA"/>
    <property type="match status" value="1"/>
</dbReference>
<dbReference type="SUPFAM" id="SSF53300">
    <property type="entry name" value="vWA-like"/>
    <property type="match status" value="1"/>
</dbReference>
<protein>
    <recommendedName>
        <fullName evidence="1">VWFA domain-containing protein</fullName>
    </recommendedName>
</protein>
<comment type="caution">
    <text evidence="2">The sequence shown here is derived from an EMBL/GenBank/DDBJ whole genome shotgun (WGS) entry which is preliminary data.</text>
</comment>
<gene>
    <name evidence="2" type="ORF">pdam_00011462</name>
</gene>
<feature type="non-terminal residue" evidence="2">
    <location>
        <position position="1"/>
    </location>
</feature>
<dbReference type="InterPro" id="IPR036465">
    <property type="entry name" value="vWFA_dom_sf"/>
</dbReference>
<name>A0A3M6URV0_POCDA</name>
<evidence type="ECO:0000313" key="2">
    <source>
        <dbReference type="EMBL" id="RMX56287.1"/>
    </source>
</evidence>
<accession>A0A3M6URV0</accession>
<evidence type="ECO:0000259" key="1">
    <source>
        <dbReference type="PROSITE" id="PS50234"/>
    </source>
</evidence>
<dbReference type="Gene3D" id="3.40.50.410">
    <property type="entry name" value="von Willebrand factor, type A domain"/>
    <property type="match status" value="1"/>
</dbReference>
<sequence>QPHSLGLPCEMLDVIFLLDQTESIGPILSEKMKNLTKEVMDRHAHMFFVSPYKTRLDLIEFGRDAEYVSDLKLSQKRSGRQQLVQQLIGHMSDELDNITNLEKGLKKAFDAHEEYDTLQITKNDRTDAKNIVVVFTDGKTHNQSAISSLQKPSSVIVIAVALGLKIFPDVLHQIADDVIYWTKEDGSERQESEVLQEIMANFDFKPCGKEHGL</sequence>
<dbReference type="Pfam" id="PF00092">
    <property type="entry name" value="VWA"/>
    <property type="match status" value="1"/>
</dbReference>
<dbReference type="SMART" id="SM00327">
    <property type="entry name" value="VWA"/>
    <property type="match status" value="1"/>
</dbReference>
<evidence type="ECO:0000313" key="3">
    <source>
        <dbReference type="Proteomes" id="UP000275408"/>
    </source>
</evidence>
<organism evidence="2 3">
    <name type="scientific">Pocillopora damicornis</name>
    <name type="common">Cauliflower coral</name>
    <name type="synonym">Millepora damicornis</name>
    <dbReference type="NCBI Taxonomy" id="46731"/>
    <lineage>
        <taxon>Eukaryota</taxon>
        <taxon>Metazoa</taxon>
        <taxon>Cnidaria</taxon>
        <taxon>Anthozoa</taxon>
        <taxon>Hexacorallia</taxon>
        <taxon>Scleractinia</taxon>
        <taxon>Astrocoeniina</taxon>
        <taxon>Pocilloporidae</taxon>
        <taxon>Pocillopora</taxon>
    </lineage>
</organism>
<proteinExistence type="predicted"/>
<dbReference type="Proteomes" id="UP000275408">
    <property type="component" value="Unassembled WGS sequence"/>
</dbReference>
<dbReference type="AlphaFoldDB" id="A0A3M6URV0"/>
<keyword evidence="3" id="KW-1185">Reference proteome</keyword>
<dbReference type="InterPro" id="IPR002035">
    <property type="entry name" value="VWF_A"/>
</dbReference>